<keyword evidence="1" id="KW-0175">Coiled coil</keyword>
<dbReference type="Gene3D" id="3.10.620.30">
    <property type="match status" value="1"/>
</dbReference>
<feature type="coiled-coil region" evidence="1">
    <location>
        <begin position="768"/>
        <end position="805"/>
    </location>
</feature>
<evidence type="ECO:0000259" key="3">
    <source>
        <dbReference type="Pfam" id="PF01841"/>
    </source>
</evidence>
<dbReference type="EMBL" id="JAPFFF010000016">
    <property type="protein sequence ID" value="KAK8865114.1"/>
    <property type="molecule type" value="Genomic_DNA"/>
</dbReference>
<feature type="coiled-coil region" evidence="1">
    <location>
        <begin position="681"/>
        <end position="708"/>
    </location>
</feature>
<dbReference type="InterPro" id="IPR002931">
    <property type="entry name" value="Transglutaminase-like"/>
</dbReference>
<feature type="domain" description="Transglutaminase-like" evidence="3">
    <location>
        <begin position="76"/>
        <end position="148"/>
    </location>
</feature>
<proteinExistence type="predicted"/>
<dbReference type="PANTHER" id="PTHR46333:SF2">
    <property type="entry name" value="CYTOKINESIS PROTEIN 3"/>
    <property type="match status" value="1"/>
</dbReference>
<evidence type="ECO:0000313" key="5">
    <source>
        <dbReference type="Proteomes" id="UP001470230"/>
    </source>
</evidence>
<organism evidence="4 5">
    <name type="scientific">Tritrichomonas musculus</name>
    <dbReference type="NCBI Taxonomy" id="1915356"/>
    <lineage>
        <taxon>Eukaryota</taxon>
        <taxon>Metamonada</taxon>
        <taxon>Parabasalia</taxon>
        <taxon>Tritrichomonadida</taxon>
        <taxon>Tritrichomonadidae</taxon>
        <taxon>Tritrichomonas</taxon>
    </lineage>
</organism>
<dbReference type="Proteomes" id="UP001470230">
    <property type="component" value="Unassembled WGS sequence"/>
</dbReference>
<protein>
    <recommendedName>
        <fullName evidence="3">Transglutaminase-like domain-containing protein</fullName>
    </recommendedName>
</protein>
<name>A0ABR2INU5_9EUKA</name>
<dbReference type="PANTHER" id="PTHR46333">
    <property type="entry name" value="CYTOKINESIS PROTEIN 3"/>
    <property type="match status" value="1"/>
</dbReference>
<comment type="caution">
    <text evidence="4">The sequence shown here is derived from an EMBL/GenBank/DDBJ whole genome shotgun (WGS) entry which is preliminary data.</text>
</comment>
<keyword evidence="2" id="KW-1133">Transmembrane helix</keyword>
<dbReference type="SUPFAM" id="SSF54001">
    <property type="entry name" value="Cysteine proteinases"/>
    <property type="match status" value="1"/>
</dbReference>
<gene>
    <name evidence="4" type="ORF">M9Y10_010647</name>
</gene>
<reference evidence="4 5" key="1">
    <citation type="submission" date="2024-04" db="EMBL/GenBank/DDBJ databases">
        <title>Tritrichomonas musculus Genome.</title>
        <authorList>
            <person name="Alves-Ferreira E."/>
            <person name="Grigg M."/>
            <person name="Lorenzi H."/>
            <person name="Galac M."/>
        </authorList>
    </citation>
    <scope>NUCLEOTIDE SEQUENCE [LARGE SCALE GENOMIC DNA]</scope>
    <source>
        <strain evidence="4 5">EAF2021</strain>
    </source>
</reference>
<dbReference type="InterPro" id="IPR052557">
    <property type="entry name" value="CAP/Cytokinesis_protein"/>
</dbReference>
<dbReference type="Pfam" id="PF01841">
    <property type="entry name" value="Transglut_core"/>
    <property type="match status" value="1"/>
</dbReference>
<feature type="transmembrane region" description="Helical" evidence="2">
    <location>
        <begin position="849"/>
        <end position="866"/>
    </location>
</feature>
<evidence type="ECO:0000256" key="1">
    <source>
        <dbReference type="SAM" id="Coils"/>
    </source>
</evidence>
<evidence type="ECO:0000256" key="2">
    <source>
        <dbReference type="SAM" id="Phobius"/>
    </source>
</evidence>
<keyword evidence="2" id="KW-0812">Transmembrane</keyword>
<evidence type="ECO:0000313" key="4">
    <source>
        <dbReference type="EMBL" id="KAK8865114.1"/>
    </source>
</evidence>
<accession>A0ABR2INU5</accession>
<keyword evidence="5" id="KW-1185">Reference proteome</keyword>
<dbReference type="InterPro" id="IPR038765">
    <property type="entry name" value="Papain-like_cys_pep_sf"/>
</dbReference>
<keyword evidence="2" id="KW-0472">Membrane</keyword>
<sequence>MINSNNFHYYLRYLVKITDKKPIPYDEIPKAFRNFFTVPALSQSLNILIRLPTPINWSEVENYLNSNKFENFDSLINGIKNNFHTDIDKLYACYYYTTHNIQFENFLDKESKPLSIDSVFQTNKGKCGDYSRFLIQLAKKVGIRSKCIQIEYFNNFAKGRKWDPLNPPKEPRRGHGCVYINIEGEEFLSEPTWGAGTVDDEGKFTFSFKKSYFLIPFYSGLLTHFPVNNYFTQLQHFPFSYENFINLNQSNIYRELSLESNPFQFNRVKNGFYEMQFSFIQANKNISCKFLHKQENEWIKKDTKFVSFECLESDLPSHFYSFFPEQKRCRYRMKVFFPEKGSWIVKVYSINKLFTVYFEVENSIEMIQTILGKDKEEAGFIPIKPTEGLTVITKGYARIRFAVKQKRSLLLIKMFKIKKGTFERESNEFIKNCCCVFTLNFPFEQKEVDENEKLVEDWIFIEFPENGRWEVYIYFKNESGKYNHGVTYFFDVFGAGFHVESPIFDLPKNRKFVPFYSNLSEKIRVEPSSSVVLLNDFDFFFHLFSENKVKIYFILHGEMKPNHIKPTLISEKQTSENKIVDREYSITFSKNSHYDLIFKEKNCFCIQQFFVGDFNLPDESDEEKKLMEKIQKQINRKIDYNDDIPFDIQKEVDLMIQNEIKEKERIIKEQNEFKIEYEKMRIEEEKEMEIEEELIKQEIDKINELIESKINEYDDDDYNESNEILKSQIKNENQIEQTNFIKINQDSNKTNIKDAKIIEKEKSPIKKEKNYKKIINQLKEKNSELEKKNENMQLQLNEINMKENQMKIDLEKQIIHIKDELEKKSFQTNQIQNEKLEKIEKGIAEIRKVLFIIFVLMIFVLFLIIYK</sequence>